<comment type="caution">
    <text evidence="7">The sequence shown here is derived from an EMBL/GenBank/DDBJ whole genome shotgun (WGS) entry which is preliminary data.</text>
</comment>
<evidence type="ECO:0000256" key="4">
    <source>
        <dbReference type="ARBA" id="ARBA00023004"/>
    </source>
</evidence>
<dbReference type="Proteomes" id="UP000294947">
    <property type="component" value="Unassembled WGS sequence"/>
</dbReference>
<dbReference type="OrthoDB" id="3398374at2"/>
<keyword evidence="1" id="KW-0349">Heme</keyword>
<accession>A0A4R4YJQ7</accession>
<dbReference type="GO" id="GO:0004517">
    <property type="term" value="F:nitric-oxide synthase activity"/>
    <property type="evidence" value="ECO:0007669"/>
    <property type="project" value="InterPro"/>
</dbReference>
<evidence type="ECO:0000256" key="5">
    <source>
        <dbReference type="SAM" id="MobiDB-lite"/>
    </source>
</evidence>
<protein>
    <submittedName>
        <fullName evidence="7">Nitric oxide synthase oxygenase</fullName>
    </submittedName>
</protein>
<evidence type="ECO:0000313" key="7">
    <source>
        <dbReference type="EMBL" id="TDD43642.1"/>
    </source>
</evidence>
<evidence type="ECO:0000259" key="6">
    <source>
        <dbReference type="Pfam" id="PF02898"/>
    </source>
</evidence>
<dbReference type="SUPFAM" id="SSF56512">
    <property type="entry name" value="Nitric oxide (NO) synthase oxygenase domain"/>
    <property type="match status" value="1"/>
</dbReference>
<evidence type="ECO:0000256" key="2">
    <source>
        <dbReference type="ARBA" id="ARBA00022723"/>
    </source>
</evidence>
<dbReference type="Pfam" id="PF02898">
    <property type="entry name" value="NO_synthase"/>
    <property type="match status" value="1"/>
</dbReference>
<proteinExistence type="predicted"/>
<keyword evidence="2" id="KW-0479">Metal-binding</keyword>
<evidence type="ECO:0000313" key="8">
    <source>
        <dbReference type="Proteomes" id="UP000294947"/>
    </source>
</evidence>
<name>A0A4R4YJQ7_9PSEU</name>
<dbReference type="PANTHER" id="PTHR43410:SF1">
    <property type="entry name" value="NITRIC OXIDE SYNTHASE"/>
    <property type="match status" value="1"/>
</dbReference>
<dbReference type="PANTHER" id="PTHR43410">
    <property type="entry name" value="NITRIC OXIDE SYNTHASE OXYGENASE"/>
    <property type="match status" value="1"/>
</dbReference>
<dbReference type="InterPro" id="IPR036119">
    <property type="entry name" value="NOS_N_sf"/>
</dbReference>
<organism evidence="7 8">
    <name type="scientific">Saccharopolyspora elongata</name>
    <dbReference type="NCBI Taxonomy" id="2530387"/>
    <lineage>
        <taxon>Bacteria</taxon>
        <taxon>Bacillati</taxon>
        <taxon>Actinomycetota</taxon>
        <taxon>Actinomycetes</taxon>
        <taxon>Pseudonocardiales</taxon>
        <taxon>Pseudonocardiaceae</taxon>
        <taxon>Saccharopolyspora</taxon>
    </lineage>
</organism>
<reference evidence="7 8" key="1">
    <citation type="submission" date="2019-03" db="EMBL/GenBank/DDBJ databases">
        <title>Draft genome sequences of novel Actinobacteria.</title>
        <authorList>
            <person name="Sahin N."/>
            <person name="Ay H."/>
            <person name="Saygin H."/>
        </authorList>
    </citation>
    <scope>NUCLEOTIDE SEQUENCE [LARGE SCALE GENOMIC DNA]</scope>
    <source>
        <strain evidence="7 8">7K502</strain>
    </source>
</reference>
<dbReference type="InterPro" id="IPR004030">
    <property type="entry name" value="NOS_N"/>
</dbReference>
<dbReference type="AlphaFoldDB" id="A0A4R4YJQ7"/>
<keyword evidence="8" id="KW-1185">Reference proteome</keyword>
<keyword evidence="3" id="KW-0560">Oxidoreductase</keyword>
<dbReference type="InterPro" id="IPR044944">
    <property type="entry name" value="NOS_dom_3"/>
</dbReference>
<feature type="domain" description="Nitric oxide synthase (NOS)" evidence="6">
    <location>
        <begin position="33"/>
        <end position="334"/>
    </location>
</feature>
<dbReference type="Gene3D" id="3.90.440.10">
    <property type="entry name" value="Nitric Oxide Synthase,Heme Domain,Chain A domain 2"/>
    <property type="match status" value="1"/>
</dbReference>
<dbReference type="Gene3D" id="3.90.1230.10">
    <property type="entry name" value="Nitric Oxide Synthase, Chain A, domain 3"/>
    <property type="match status" value="1"/>
</dbReference>
<dbReference type="InterPro" id="IPR044943">
    <property type="entry name" value="NOS_dom_1"/>
</dbReference>
<feature type="region of interest" description="Disordered" evidence="5">
    <location>
        <begin position="1"/>
        <end position="26"/>
    </location>
</feature>
<feature type="region of interest" description="Disordered" evidence="5">
    <location>
        <begin position="359"/>
        <end position="378"/>
    </location>
</feature>
<evidence type="ECO:0000256" key="1">
    <source>
        <dbReference type="ARBA" id="ARBA00022617"/>
    </source>
</evidence>
<dbReference type="Gene3D" id="3.90.340.10">
    <property type="entry name" value="Nitric Oxide Synthase, Chain A, domain 1"/>
    <property type="match status" value="1"/>
</dbReference>
<keyword evidence="4" id="KW-0408">Iron</keyword>
<evidence type="ECO:0000256" key="3">
    <source>
        <dbReference type="ARBA" id="ARBA00023002"/>
    </source>
</evidence>
<dbReference type="EMBL" id="SMKW01000038">
    <property type="protein sequence ID" value="TDD43642.1"/>
    <property type="molecule type" value="Genomic_DNA"/>
</dbReference>
<dbReference type="InterPro" id="IPR050607">
    <property type="entry name" value="NOS"/>
</dbReference>
<dbReference type="GO" id="GO:0006809">
    <property type="term" value="P:nitric oxide biosynthetic process"/>
    <property type="evidence" value="ECO:0007669"/>
    <property type="project" value="InterPro"/>
</dbReference>
<sequence length="398" mass="44289">MPTQQRPPGTGGEYATSTSRLVADRPEPTTDISAAEQFLRAFHDAHPEAGSLSQRLAEVRQEFADTGTYRHTSEELAYGARVALRDSGWCTSGVPWRRLKVRDLRGLRNASAIASECFEHLRLATNVGRIQPLITVFAPDSPDSPGPCIWNEQVVRYAGYALSDGGVLGDARYSGFTAEAQRLGWKPPTQRGRFDHLPLVVETAHEGPKPVTVPRDVVQEVPLEHPELPWFVELGLRWHTVPLISNMQLLIGGIRYPAAPFNTWFVGTEIGTRGLADENAYGVTRHVAERLGMDTSTERTLWRDRAIVEINRAVLFSFDSARVTITDHHSEALHRLAWLRSAPRTGASRPMFTVTTEATRRARQGAPSGFRSPEPSRPRYDVLARMNRRCLGTGLPED</sequence>
<gene>
    <name evidence="7" type="ORF">E1288_26230</name>
</gene>
<dbReference type="InterPro" id="IPR044940">
    <property type="entry name" value="NOS_dom_2"/>
</dbReference>
<dbReference type="GO" id="GO:0046872">
    <property type="term" value="F:metal ion binding"/>
    <property type="evidence" value="ECO:0007669"/>
    <property type="project" value="UniProtKB-KW"/>
</dbReference>